<dbReference type="KEGG" id="acr:Acry_2974"/>
<sequence length="152" mass="17256">MQMQVWNIIMGKDIHNFFDLDEIKARFPDAADSVIVDAYLSDSESASSRVFRLYRPLPRHFHMNCDEHLLLLDGEADFSLADEPPRRLRAGQMVMFLRHVVHAIRPVEGAAPAIFLTVDTPRRAPDDVHFVDPADEAGARFVTHLAGYGSRR</sequence>
<protein>
    <submittedName>
        <fullName evidence="1">Cupin 2, conserved barrel domain protein</fullName>
    </submittedName>
</protein>
<dbReference type="Gene3D" id="2.60.120.10">
    <property type="entry name" value="Jelly Rolls"/>
    <property type="match status" value="1"/>
</dbReference>
<name>A5G2T2_ACICJ</name>
<dbReference type="EMBL" id="CP000697">
    <property type="protein sequence ID" value="ABQ32164.1"/>
    <property type="molecule type" value="Genomic_DNA"/>
</dbReference>
<dbReference type="SUPFAM" id="SSF51182">
    <property type="entry name" value="RmlC-like cupins"/>
    <property type="match status" value="1"/>
</dbReference>
<gene>
    <name evidence="1" type="ordered locus">Acry_2974</name>
</gene>
<proteinExistence type="predicted"/>
<accession>A5G2T2</accession>
<organism evidence="1 2">
    <name type="scientific">Acidiphilium cryptum (strain JF-5)</name>
    <dbReference type="NCBI Taxonomy" id="349163"/>
    <lineage>
        <taxon>Bacteria</taxon>
        <taxon>Pseudomonadati</taxon>
        <taxon>Pseudomonadota</taxon>
        <taxon>Alphaproteobacteria</taxon>
        <taxon>Acetobacterales</taxon>
        <taxon>Acidocellaceae</taxon>
        <taxon>Acidiphilium</taxon>
    </lineage>
</organism>
<evidence type="ECO:0000313" key="2">
    <source>
        <dbReference type="Proteomes" id="UP000000245"/>
    </source>
</evidence>
<dbReference type="Proteomes" id="UP000000245">
    <property type="component" value="Chromosome"/>
</dbReference>
<dbReference type="InterPro" id="IPR014710">
    <property type="entry name" value="RmlC-like_jellyroll"/>
</dbReference>
<evidence type="ECO:0000313" key="1">
    <source>
        <dbReference type="EMBL" id="ABQ32164.1"/>
    </source>
</evidence>
<reference evidence="1 2" key="1">
    <citation type="submission" date="2007-05" db="EMBL/GenBank/DDBJ databases">
        <title>Complete sequence of chromosome of Acidiphilium cryptum JF-5.</title>
        <authorList>
            <consortium name="US DOE Joint Genome Institute"/>
            <person name="Copeland A."/>
            <person name="Lucas S."/>
            <person name="Lapidus A."/>
            <person name="Barry K."/>
            <person name="Detter J.C."/>
            <person name="Glavina del Rio T."/>
            <person name="Hammon N."/>
            <person name="Israni S."/>
            <person name="Dalin E."/>
            <person name="Tice H."/>
            <person name="Pitluck S."/>
            <person name="Sims D."/>
            <person name="Brettin T."/>
            <person name="Bruce D."/>
            <person name="Han C."/>
            <person name="Schmutz J."/>
            <person name="Larimer F."/>
            <person name="Land M."/>
            <person name="Hauser L."/>
            <person name="Kyrpides N."/>
            <person name="Kim E."/>
            <person name="Magnuson T."/>
            <person name="Richardson P."/>
        </authorList>
    </citation>
    <scope>NUCLEOTIDE SEQUENCE [LARGE SCALE GENOMIC DNA]</scope>
    <source>
        <strain evidence="1 2">JF-5</strain>
    </source>
</reference>
<dbReference type="AlphaFoldDB" id="A5G2T2"/>
<keyword evidence="2" id="KW-1185">Reference proteome</keyword>
<dbReference type="HOGENOM" id="CLU_139661_0_0_5"/>
<dbReference type="InterPro" id="IPR011051">
    <property type="entry name" value="RmlC_Cupin_sf"/>
</dbReference>
<dbReference type="eggNOG" id="COG0662">
    <property type="taxonomic scope" value="Bacteria"/>
</dbReference>